<dbReference type="CDD" id="cd17282">
    <property type="entry name" value="RMtype1_S_Eco16444ORF1681_TRD1-CR1_like"/>
    <property type="match status" value="1"/>
</dbReference>
<keyword evidence="5" id="KW-0540">Nuclease</keyword>
<dbReference type="GO" id="GO:0003677">
    <property type="term" value="F:DNA binding"/>
    <property type="evidence" value="ECO:0007669"/>
    <property type="project" value="UniProtKB-KW"/>
</dbReference>
<dbReference type="InterPro" id="IPR044946">
    <property type="entry name" value="Restrct_endonuc_typeI_TRD_sf"/>
</dbReference>
<dbReference type="EMBL" id="VNIA01000001">
    <property type="protein sequence ID" value="TYQ00231.1"/>
    <property type="molecule type" value="Genomic_DNA"/>
</dbReference>
<evidence type="ECO:0000259" key="4">
    <source>
        <dbReference type="Pfam" id="PF01420"/>
    </source>
</evidence>
<evidence type="ECO:0000313" key="5">
    <source>
        <dbReference type="EMBL" id="TYQ00231.1"/>
    </source>
</evidence>
<evidence type="ECO:0000256" key="2">
    <source>
        <dbReference type="ARBA" id="ARBA00022747"/>
    </source>
</evidence>
<dbReference type="InterPro" id="IPR000055">
    <property type="entry name" value="Restrct_endonuc_typeI_TRD"/>
</dbReference>
<keyword evidence="2" id="KW-0680">Restriction system</keyword>
<comment type="caution">
    <text evidence="5">The sequence shown here is derived from an EMBL/GenBank/DDBJ whole genome shotgun (WGS) entry which is preliminary data.</text>
</comment>
<dbReference type="PANTHER" id="PTHR43140:SF1">
    <property type="entry name" value="TYPE I RESTRICTION ENZYME ECOKI SPECIFICITY SUBUNIT"/>
    <property type="match status" value="1"/>
</dbReference>
<protein>
    <submittedName>
        <fullName evidence="5">Restriction endonuclease S subunit</fullName>
    </submittedName>
</protein>
<keyword evidence="5" id="KW-0378">Hydrolase</keyword>
<evidence type="ECO:0000256" key="3">
    <source>
        <dbReference type="ARBA" id="ARBA00023125"/>
    </source>
</evidence>
<keyword evidence="5" id="KW-0255">Endonuclease</keyword>
<dbReference type="Proteomes" id="UP000323136">
    <property type="component" value="Unassembled WGS sequence"/>
</dbReference>
<dbReference type="GO" id="GO:0004519">
    <property type="term" value="F:endonuclease activity"/>
    <property type="evidence" value="ECO:0007669"/>
    <property type="project" value="UniProtKB-KW"/>
</dbReference>
<dbReference type="Pfam" id="PF01420">
    <property type="entry name" value="Methylase_S"/>
    <property type="match status" value="2"/>
</dbReference>
<evidence type="ECO:0000256" key="1">
    <source>
        <dbReference type="ARBA" id="ARBA00010923"/>
    </source>
</evidence>
<comment type="similarity">
    <text evidence="1">Belongs to the type-I restriction system S methylase family.</text>
</comment>
<accession>A0A5S5DW76</accession>
<feature type="domain" description="Type I restriction modification DNA specificity" evidence="4">
    <location>
        <begin position="179"/>
        <end position="356"/>
    </location>
</feature>
<dbReference type="SUPFAM" id="SSF116734">
    <property type="entry name" value="DNA methylase specificity domain"/>
    <property type="match status" value="2"/>
</dbReference>
<proteinExistence type="inferred from homology"/>
<name>A0A5S5DW76_9FLAO</name>
<dbReference type="GO" id="GO:0009307">
    <property type="term" value="P:DNA restriction-modification system"/>
    <property type="evidence" value="ECO:0007669"/>
    <property type="project" value="UniProtKB-KW"/>
</dbReference>
<feature type="domain" description="Type I restriction modification DNA specificity" evidence="4">
    <location>
        <begin position="3"/>
        <end position="150"/>
    </location>
</feature>
<dbReference type="InterPro" id="IPR051212">
    <property type="entry name" value="Type-I_RE_S_subunit"/>
</dbReference>
<sequence length="405" mass="46048">MKEDWIECCFEDLLDYEQPTKYIVKSTKYNDKYKTPVLTAGKTFIKGYTNETDGVFDNLPTIIFDDFTTASQFVNFQFKVKSSAMKILVPTSKLVNMPFVYYAMQVNQVRSDTHKRYWISVFSKKKFLLPPLVIQNTIVKKIEELFSSLDTGIADLKKAQDQLKIYRQAVLKKAFEGNYKLEKLGKVAEVKRGKSKHRPRNDKSLFGGKYPFIQTGEIRATNGGVIKEFSKTYSEKGLAQSKLWPKGTLCLTIAANIGETAFLGFDACFPDSVVGIKPDNELLNSKYLNFYVQKIKEEMDSKASATAQKNINVRILDALEIPIPSLKEQHQIVQEIESRLSICDTVEKDILESLEKAVALRQSILKKAFKGTLLNEAEIAKCKADKDYESASVLLEKIKTEKKKK</sequence>
<organism evidence="5 6">
    <name type="scientific">Tenacibaculum adriaticum</name>
    <dbReference type="NCBI Taxonomy" id="413713"/>
    <lineage>
        <taxon>Bacteria</taxon>
        <taxon>Pseudomonadati</taxon>
        <taxon>Bacteroidota</taxon>
        <taxon>Flavobacteriia</taxon>
        <taxon>Flavobacteriales</taxon>
        <taxon>Flavobacteriaceae</taxon>
        <taxon>Tenacibaculum</taxon>
    </lineage>
</organism>
<keyword evidence="6" id="KW-1185">Reference proteome</keyword>
<dbReference type="PANTHER" id="PTHR43140">
    <property type="entry name" value="TYPE-1 RESTRICTION ENZYME ECOKI SPECIFICITY PROTEIN"/>
    <property type="match status" value="1"/>
</dbReference>
<dbReference type="CDD" id="cd17274">
    <property type="entry name" value="RMtype1_S_Eco540ANI-TRD1-CR1_like"/>
    <property type="match status" value="1"/>
</dbReference>
<keyword evidence="3" id="KW-0238">DNA-binding</keyword>
<reference evidence="5 6" key="1">
    <citation type="submission" date="2019-07" db="EMBL/GenBank/DDBJ databases">
        <title>Genomic Encyclopedia of Type Strains, Phase IV (KMG-IV): sequencing the most valuable type-strain genomes for metagenomic binning, comparative biology and taxonomic classification.</title>
        <authorList>
            <person name="Goeker M."/>
        </authorList>
    </citation>
    <scope>NUCLEOTIDE SEQUENCE [LARGE SCALE GENOMIC DNA]</scope>
    <source>
        <strain evidence="5 6">DSM 18961</strain>
    </source>
</reference>
<gene>
    <name evidence="5" type="ORF">C7447_101841</name>
</gene>
<dbReference type="OrthoDB" id="9816225at2"/>
<dbReference type="Gene3D" id="3.90.220.20">
    <property type="entry name" value="DNA methylase specificity domains"/>
    <property type="match status" value="2"/>
</dbReference>
<dbReference type="AlphaFoldDB" id="A0A5S5DW76"/>
<evidence type="ECO:0000313" key="6">
    <source>
        <dbReference type="Proteomes" id="UP000323136"/>
    </source>
</evidence>
<dbReference type="RefSeq" id="WP_148869019.1">
    <property type="nucleotide sequence ID" value="NZ_VNIA01000001.1"/>
</dbReference>